<gene>
    <name evidence="6" type="ORF">CWS20_05845</name>
</gene>
<keyword evidence="3" id="KW-0547">Nucleotide-binding</keyword>
<dbReference type="InterPro" id="IPR017871">
    <property type="entry name" value="ABC_transporter-like_CS"/>
</dbReference>
<dbReference type="EMBL" id="PISD01000010">
    <property type="protein sequence ID" value="PKG29899.1"/>
    <property type="molecule type" value="Genomic_DNA"/>
</dbReference>
<organism evidence="6 7">
    <name type="scientific">Cytobacillus horneckiae</name>
    <dbReference type="NCBI Taxonomy" id="549687"/>
    <lineage>
        <taxon>Bacteria</taxon>
        <taxon>Bacillati</taxon>
        <taxon>Bacillota</taxon>
        <taxon>Bacilli</taxon>
        <taxon>Bacillales</taxon>
        <taxon>Bacillaceae</taxon>
        <taxon>Cytobacillus</taxon>
    </lineage>
</organism>
<dbReference type="InterPro" id="IPR027417">
    <property type="entry name" value="P-loop_NTPase"/>
</dbReference>
<keyword evidence="2" id="KW-0813">Transport</keyword>
<evidence type="ECO:0000313" key="7">
    <source>
        <dbReference type="Proteomes" id="UP000233343"/>
    </source>
</evidence>
<evidence type="ECO:0000256" key="3">
    <source>
        <dbReference type="ARBA" id="ARBA00022741"/>
    </source>
</evidence>
<dbReference type="GO" id="GO:0005886">
    <property type="term" value="C:plasma membrane"/>
    <property type="evidence" value="ECO:0007669"/>
    <property type="project" value="UniProtKB-ARBA"/>
</dbReference>
<dbReference type="InterPro" id="IPR003593">
    <property type="entry name" value="AAA+_ATPase"/>
</dbReference>
<evidence type="ECO:0000313" key="6">
    <source>
        <dbReference type="EMBL" id="PKG29899.1"/>
    </source>
</evidence>
<proteinExistence type="inferred from homology"/>
<protein>
    <submittedName>
        <fullName evidence="6">ABC transporter ATP-binding protein</fullName>
    </submittedName>
</protein>
<dbReference type="SMART" id="SM00382">
    <property type="entry name" value="AAA"/>
    <property type="match status" value="1"/>
</dbReference>
<dbReference type="Proteomes" id="UP000233343">
    <property type="component" value="Unassembled WGS sequence"/>
</dbReference>
<comment type="similarity">
    <text evidence="1">Belongs to the ABC transporter superfamily.</text>
</comment>
<dbReference type="GO" id="GO:0005524">
    <property type="term" value="F:ATP binding"/>
    <property type="evidence" value="ECO:0007669"/>
    <property type="project" value="UniProtKB-KW"/>
</dbReference>
<dbReference type="Pfam" id="PF00005">
    <property type="entry name" value="ABC_tran"/>
    <property type="match status" value="1"/>
</dbReference>
<keyword evidence="4 6" id="KW-0067">ATP-binding</keyword>
<dbReference type="GO" id="GO:0016887">
    <property type="term" value="F:ATP hydrolysis activity"/>
    <property type="evidence" value="ECO:0007669"/>
    <property type="project" value="InterPro"/>
</dbReference>
<dbReference type="FunFam" id="3.40.50.300:FF:000056">
    <property type="entry name" value="Cell division ATP-binding protein FtsE"/>
    <property type="match status" value="1"/>
</dbReference>
<accession>A0A2N0ZK47</accession>
<evidence type="ECO:0000256" key="4">
    <source>
        <dbReference type="ARBA" id="ARBA00022840"/>
    </source>
</evidence>
<dbReference type="PANTHER" id="PTHR42798:SF6">
    <property type="entry name" value="CELL DIVISION ATP-BINDING PROTEIN FTSE"/>
    <property type="match status" value="1"/>
</dbReference>
<dbReference type="AlphaFoldDB" id="A0A2N0ZK47"/>
<dbReference type="PROSITE" id="PS50893">
    <property type="entry name" value="ABC_TRANSPORTER_2"/>
    <property type="match status" value="1"/>
</dbReference>
<name>A0A2N0ZK47_9BACI</name>
<evidence type="ECO:0000259" key="5">
    <source>
        <dbReference type="PROSITE" id="PS50893"/>
    </source>
</evidence>
<sequence length="228" mass="25560">METVLQFENLNYYYKSNNKKITILDNVNFAFQSGHFYTILGPSGSGKTTALSLASGLDRPSGGKVVFKGNDIKKIGLDNYRNQNVSIIFQSYNLITYMTALQNVVTAMEITCVDVKDKKGRALELLEKVGLTEEESKRKVLQLSGGQQQRVAIARALSCNVDLLIADEPTGNLDQETSNEIIELFRELAHEENKCIIVVTHSEAVARQSDKAIYLEKRKLVIKQLNRK</sequence>
<dbReference type="SUPFAM" id="SSF52540">
    <property type="entry name" value="P-loop containing nucleoside triphosphate hydrolases"/>
    <property type="match status" value="1"/>
</dbReference>
<reference evidence="6 7" key="1">
    <citation type="journal article" date="2010" name="Int. J. Syst. Evol. Microbiol.">
        <title>Bacillus horneckiae sp. nov., isolated from a spacecraft-assembly clean room.</title>
        <authorList>
            <person name="Vaishampayan P."/>
            <person name="Probst A."/>
            <person name="Krishnamurthi S."/>
            <person name="Ghosh S."/>
            <person name="Osman S."/>
            <person name="McDowall A."/>
            <person name="Ruckmani A."/>
            <person name="Mayilraj S."/>
            <person name="Venkateswaran K."/>
        </authorList>
    </citation>
    <scope>NUCLEOTIDE SEQUENCE [LARGE SCALE GENOMIC DNA]</scope>
    <source>
        <strain evidence="7">1PO1SC</strain>
    </source>
</reference>
<comment type="caution">
    <text evidence="6">The sequence shown here is derived from an EMBL/GenBank/DDBJ whole genome shotgun (WGS) entry which is preliminary data.</text>
</comment>
<dbReference type="CDD" id="cd03255">
    <property type="entry name" value="ABC_MJ0796_LolCDE_FtsE"/>
    <property type="match status" value="1"/>
</dbReference>
<dbReference type="PANTHER" id="PTHR42798">
    <property type="entry name" value="LIPOPROTEIN-RELEASING SYSTEM ATP-BINDING PROTEIN LOLD"/>
    <property type="match status" value="1"/>
</dbReference>
<dbReference type="Gene3D" id="3.40.50.300">
    <property type="entry name" value="P-loop containing nucleotide triphosphate hydrolases"/>
    <property type="match status" value="1"/>
</dbReference>
<dbReference type="InterPro" id="IPR017911">
    <property type="entry name" value="MacB-like_ATP-bd"/>
</dbReference>
<evidence type="ECO:0000256" key="1">
    <source>
        <dbReference type="ARBA" id="ARBA00005417"/>
    </source>
</evidence>
<dbReference type="InterPro" id="IPR003439">
    <property type="entry name" value="ABC_transporter-like_ATP-bd"/>
</dbReference>
<keyword evidence="7" id="KW-1185">Reference proteome</keyword>
<feature type="domain" description="ABC transporter" evidence="5">
    <location>
        <begin position="5"/>
        <end position="225"/>
    </location>
</feature>
<dbReference type="RefSeq" id="WP_066195298.1">
    <property type="nucleotide sequence ID" value="NZ_JAFDQP010000008.1"/>
</dbReference>
<evidence type="ECO:0000256" key="2">
    <source>
        <dbReference type="ARBA" id="ARBA00022448"/>
    </source>
</evidence>
<dbReference type="PROSITE" id="PS00211">
    <property type="entry name" value="ABC_TRANSPORTER_1"/>
    <property type="match status" value="1"/>
</dbReference>